<dbReference type="InterPro" id="IPR042089">
    <property type="entry name" value="Peptidase_M13_dom_2"/>
</dbReference>
<dbReference type="InterPro" id="IPR008753">
    <property type="entry name" value="Peptidase_M13_N"/>
</dbReference>
<organism evidence="10 11">
    <name type="scientific">Hymenobacter algoricola</name>
    <dbReference type="NCBI Taxonomy" id="486267"/>
    <lineage>
        <taxon>Bacteria</taxon>
        <taxon>Pseudomonadati</taxon>
        <taxon>Bacteroidota</taxon>
        <taxon>Cytophagia</taxon>
        <taxon>Cytophagales</taxon>
        <taxon>Hymenobacteraceae</taxon>
        <taxon>Hymenobacter</taxon>
    </lineage>
</organism>
<evidence type="ECO:0000259" key="8">
    <source>
        <dbReference type="Pfam" id="PF01431"/>
    </source>
</evidence>
<evidence type="ECO:0000256" key="4">
    <source>
        <dbReference type="ARBA" id="ARBA00022723"/>
    </source>
</evidence>
<evidence type="ECO:0000256" key="7">
    <source>
        <dbReference type="ARBA" id="ARBA00023049"/>
    </source>
</evidence>
<keyword evidence="3" id="KW-0645">Protease</keyword>
<dbReference type="Proteomes" id="UP001499909">
    <property type="component" value="Unassembled WGS sequence"/>
</dbReference>
<keyword evidence="4" id="KW-0479">Metal-binding</keyword>
<accession>A0ABP7NEK6</accession>
<dbReference type="Pfam" id="PF01431">
    <property type="entry name" value="Peptidase_M13"/>
    <property type="match status" value="1"/>
</dbReference>
<dbReference type="InterPro" id="IPR024079">
    <property type="entry name" value="MetalloPept_cat_dom_sf"/>
</dbReference>
<dbReference type="Pfam" id="PF05649">
    <property type="entry name" value="Peptidase_M13_N"/>
    <property type="match status" value="1"/>
</dbReference>
<dbReference type="PRINTS" id="PR00786">
    <property type="entry name" value="NEPRILYSIN"/>
</dbReference>
<keyword evidence="11" id="KW-1185">Reference proteome</keyword>
<dbReference type="PANTHER" id="PTHR11733">
    <property type="entry name" value="ZINC METALLOPROTEASE FAMILY M13 NEPRILYSIN-RELATED"/>
    <property type="match status" value="1"/>
</dbReference>
<name>A0ABP7NEK6_9BACT</name>
<evidence type="ECO:0000256" key="5">
    <source>
        <dbReference type="ARBA" id="ARBA00022801"/>
    </source>
</evidence>
<dbReference type="InterPro" id="IPR018497">
    <property type="entry name" value="Peptidase_M13_C"/>
</dbReference>
<evidence type="ECO:0000313" key="11">
    <source>
        <dbReference type="Proteomes" id="UP001499909"/>
    </source>
</evidence>
<proteinExistence type="inferred from homology"/>
<evidence type="ECO:0000256" key="3">
    <source>
        <dbReference type="ARBA" id="ARBA00022670"/>
    </source>
</evidence>
<dbReference type="PROSITE" id="PS51885">
    <property type="entry name" value="NEPRILYSIN"/>
    <property type="match status" value="1"/>
</dbReference>
<keyword evidence="5" id="KW-0378">Hydrolase</keyword>
<dbReference type="PANTHER" id="PTHR11733:SF167">
    <property type="entry name" value="FI17812P1-RELATED"/>
    <property type="match status" value="1"/>
</dbReference>
<comment type="similarity">
    <text evidence="2">Belongs to the peptidase M13 family.</text>
</comment>
<evidence type="ECO:0000256" key="2">
    <source>
        <dbReference type="ARBA" id="ARBA00007357"/>
    </source>
</evidence>
<gene>
    <name evidence="10" type="ORF">GCM10022406_28800</name>
</gene>
<reference evidence="11" key="1">
    <citation type="journal article" date="2019" name="Int. J. Syst. Evol. Microbiol.">
        <title>The Global Catalogue of Microorganisms (GCM) 10K type strain sequencing project: providing services to taxonomists for standard genome sequencing and annotation.</title>
        <authorList>
            <consortium name="The Broad Institute Genomics Platform"/>
            <consortium name="The Broad Institute Genome Sequencing Center for Infectious Disease"/>
            <person name="Wu L."/>
            <person name="Ma J."/>
        </authorList>
    </citation>
    <scope>NUCLEOTIDE SEQUENCE [LARGE SCALE GENOMIC DNA]</scope>
    <source>
        <strain evidence="11">JCM 17214</strain>
    </source>
</reference>
<protein>
    <submittedName>
        <fullName evidence="10">M13 family metallopeptidase</fullName>
    </submittedName>
</protein>
<dbReference type="Gene3D" id="3.40.390.10">
    <property type="entry name" value="Collagenase (Catalytic Domain)"/>
    <property type="match status" value="1"/>
</dbReference>
<dbReference type="Gene3D" id="1.10.1380.10">
    <property type="entry name" value="Neutral endopeptidase , domain2"/>
    <property type="match status" value="1"/>
</dbReference>
<evidence type="ECO:0000256" key="6">
    <source>
        <dbReference type="ARBA" id="ARBA00022833"/>
    </source>
</evidence>
<dbReference type="InterPro" id="IPR000718">
    <property type="entry name" value="Peptidase_M13"/>
</dbReference>
<dbReference type="EMBL" id="BAABDH010000091">
    <property type="protein sequence ID" value="GAA3944813.1"/>
    <property type="molecule type" value="Genomic_DNA"/>
</dbReference>
<dbReference type="SUPFAM" id="SSF55486">
    <property type="entry name" value="Metalloproteases ('zincins'), catalytic domain"/>
    <property type="match status" value="1"/>
</dbReference>
<evidence type="ECO:0000313" key="10">
    <source>
        <dbReference type="EMBL" id="GAA3944813.1"/>
    </source>
</evidence>
<dbReference type="CDD" id="cd08662">
    <property type="entry name" value="M13"/>
    <property type="match status" value="1"/>
</dbReference>
<evidence type="ECO:0000259" key="9">
    <source>
        <dbReference type="Pfam" id="PF05649"/>
    </source>
</evidence>
<feature type="domain" description="Peptidase M13 C-terminal" evidence="8">
    <location>
        <begin position="532"/>
        <end position="731"/>
    </location>
</feature>
<comment type="caution">
    <text evidence="10">The sequence shown here is derived from an EMBL/GenBank/DDBJ whole genome shotgun (WGS) entry which is preliminary data.</text>
</comment>
<sequence>MALSPQWGGRRRGALSAFTFSLTFPLQTPSYSTVSYMKNRNRLTLATVAAAGLTLAGCASSKTPTAATTPAATTTAAVAAQEPVVKGIGLDVANIDQSVQPCDNFFQYASGSWLKNNAIPASETSWGSFNELINKNQAVQRQILEETAANRTAAKGTNAQKVGDYYASAMDSAAIEQAGITPLKPELARIDAIKDLKGLQVALAQQQQIGTGSVFNMGVGQDEKNSTQYAVQIYQGGLRLPNRDYYLKTDPRTKAVQAAYVSYITNVFKLMGETPAAAAKNAATIMRIETRLAKASKSPVDLRDPYANYNKMTLAELQKQYPNLGLTTILAQNRLSAAKSIIVGQPAFLKEANTMLKAEPLGDWKTYLRWHLVSSVAGALPKAYVEESFKYSQALTGAKQMQPRWKRMLGSTDRALGEAFGQVYVDKAFTPESKAKALELVNNLKAAFAEHIQQNAWMSAGTKTEALKKLNAFVVKIGYPDQWKDYSALTISRESYLKNVLAAREWASNDENKKLGKPIDRNEWGMTPPTVNAYYNPPMNEIVFPAGILQPPFYDPKADDAVNYGGIGAVIGHEMTHGFDDQGRQYDSEGNLRDWWTKDDAANFTKRADIVGQQFDAFTPFDSVHVNGKLTMGENLADLGGLNIAFTALQKSLEGKAKTKIDGFTPEQRFFLSYAQVWRTSQRPEAMRQQMLTDPHSPAQYRTNGPLQNMPQFYEAFGCKEDAKMVRKQEVRAKIW</sequence>
<comment type="cofactor">
    <cofactor evidence="1">
        <name>Zn(2+)</name>
        <dbReference type="ChEBI" id="CHEBI:29105"/>
    </cofactor>
</comment>
<keyword evidence="6" id="KW-0862">Zinc</keyword>
<keyword evidence="7" id="KW-0482">Metalloprotease</keyword>
<evidence type="ECO:0000256" key="1">
    <source>
        <dbReference type="ARBA" id="ARBA00001947"/>
    </source>
</evidence>
<feature type="domain" description="Peptidase M13 N-terminal" evidence="9">
    <location>
        <begin position="101"/>
        <end position="480"/>
    </location>
</feature>